<feature type="transmembrane region" description="Helical" evidence="7">
    <location>
        <begin position="446"/>
        <end position="465"/>
    </location>
</feature>
<proteinExistence type="predicted"/>
<dbReference type="InterPro" id="IPR004680">
    <property type="entry name" value="Cit_transptr-like_dom"/>
</dbReference>
<dbReference type="Proteomes" id="UP000066284">
    <property type="component" value="Chromosome 1"/>
</dbReference>
<evidence type="ECO:0000259" key="8">
    <source>
        <dbReference type="PROSITE" id="PS51202"/>
    </source>
</evidence>
<feature type="transmembrane region" description="Helical" evidence="7">
    <location>
        <begin position="477"/>
        <end position="497"/>
    </location>
</feature>
<gene>
    <name evidence="9" type="ORF">NITINOP_0573</name>
</gene>
<evidence type="ECO:0000313" key="9">
    <source>
        <dbReference type="EMBL" id="CUQ65549.1"/>
    </source>
</evidence>
<evidence type="ECO:0000256" key="7">
    <source>
        <dbReference type="SAM" id="Phobius"/>
    </source>
</evidence>
<dbReference type="PANTHER" id="PTHR43652:SF2">
    <property type="entry name" value="BASIC AMINO ACID ANTIPORTER YFCC-RELATED"/>
    <property type="match status" value="1"/>
</dbReference>
<dbReference type="AlphaFoldDB" id="A0A0S4KQB8"/>
<keyword evidence="3 7" id="KW-0812">Transmembrane</keyword>
<dbReference type="STRING" id="1715989.NITINOP_0573"/>
<dbReference type="SUPFAM" id="SSF116726">
    <property type="entry name" value="TrkA C-terminal domain-like"/>
    <property type="match status" value="2"/>
</dbReference>
<keyword evidence="2" id="KW-0813">Transport</keyword>
<dbReference type="EMBL" id="LN885086">
    <property type="protein sequence ID" value="CUQ65549.1"/>
    <property type="molecule type" value="Genomic_DNA"/>
</dbReference>
<evidence type="ECO:0000313" key="10">
    <source>
        <dbReference type="Proteomes" id="UP000066284"/>
    </source>
</evidence>
<evidence type="ECO:0000256" key="2">
    <source>
        <dbReference type="ARBA" id="ARBA00022448"/>
    </source>
</evidence>
<feature type="transmembrane region" description="Helical" evidence="7">
    <location>
        <begin position="28"/>
        <end position="45"/>
    </location>
</feature>
<dbReference type="GO" id="GO:0005886">
    <property type="term" value="C:plasma membrane"/>
    <property type="evidence" value="ECO:0007669"/>
    <property type="project" value="TreeGrafter"/>
</dbReference>
<organism evidence="9 10">
    <name type="scientific">Candidatus Nitrospira inopinata</name>
    <dbReference type="NCBI Taxonomy" id="1715989"/>
    <lineage>
        <taxon>Bacteria</taxon>
        <taxon>Pseudomonadati</taxon>
        <taxon>Nitrospirota</taxon>
        <taxon>Nitrospiria</taxon>
        <taxon>Nitrospirales</taxon>
        <taxon>Nitrospiraceae</taxon>
        <taxon>Nitrospira</taxon>
    </lineage>
</organism>
<sequence>MSLEMAFVLVVTVVAVVLFVTEKLPVDVVALGIMAVLLLGGILTPEEGLAGFSNPATVTVGAMLVLSAGLFKSGALNVLSVWLGLLGQFGSTVLLMTMMIVVGTVSAFINNTAAVAMLMPVVIGMAPALGVSPSRLLMPLSFASMFGGVCTLIGTSTNIVVSSISERYGQPGFAMFETTPLGLVFFAAGTAYMLAAGLRLIPDRRADGDLTRHFSMDEYLTEIVLLPEAKSVGTTVGDCPLVKDIDLDILEVRRGAGRALSPDPSMVLQAGDVLLVRCNVAQIRQLQERVGIALKPEMQWRDQDLESGGSQLIEAVVAPYSVLDGRSLKGIRFRDNFGATVLAIRHHGKVVHENLNSRILRSGDVLLLNVRRDSLTRLRESPAFVMISDVELPTFRTHKLVTALVIVAGVVGAAALHLVPIVVSAVAGCVLLVLTGCLTMQEAYGAVEWRIIVLLAGVLTLGIALEKTGAALLLSKWLIATVGIWGPVALVSALYLATSLLTEAMSNNATAALLAPIAIAAAQSMNLNPRPFLMAITFAASASFMTPVGYQTNTLIYGPGRYTFADFVRVGTPLNILFWILATLLIPVFWPFQPA</sequence>
<dbReference type="Gene3D" id="3.30.70.1450">
    <property type="entry name" value="Regulator of K+ conductance, C-terminal domain"/>
    <property type="match status" value="2"/>
</dbReference>
<dbReference type="Pfam" id="PF03600">
    <property type="entry name" value="CitMHS"/>
    <property type="match status" value="1"/>
</dbReference>
<dbReference type="RefSeq" id="WP_062482970.1">
    <property type="nucleotide sequence ID" value="NZ_LN885086.1"/>
</dbReference>
<evidence type="ECO:0000256" key="1">
    <source>
        <dbReference type="ARBA" id="ARBA00004141"/>
    </source>
</evidence>
<dbReference type="PANTHER" id="PTHR43652">
    <property type="entry name" value="BASIC AMINO ACID ANTIPORTER YFCC-RELATED"/>
    <property type="match status" value="1"/>
</dbReference>
<dbReference type="OrthoDB" id="9765532at2"/>
<evidence type="ECO:0000256" key="6">
    <source>
        <dbReference type="ARBA" id="ARBA00023136"/>
    </source>
</evidence>
<feature type="transmembrane region" description="Helical" evidence="7">
    <location>
        <begin position="181"/>
        <end position="201"/>
    </location>
</feature>
<dbReference type="GO" id="GO:0008324">
    <property type="term" value="F:monoatomic cation transmembrane transporter activity"/>
    <property type="evidence" value="ECO:0007669"/>
    <property type="project" value="InterPro"/>
</dbReference>
<feature type="transmembrane region" description="Helical" evidence="7">
    <location>
        <begin position="570"/>
        <end position="592"/>
    </location>
</feature>
<evidence type="ECO:0000256" key="4">
    <source>
        <dbReference type="ARBA" id="ARBA00022737"/>
    </source>
</evidence>
<evidence type="ECO:0000256" key="3">
    <source>
        <dbReference type="ARBA" id="ARBA00022692"/>
    </source>
</evidence>
<evidence type="ECO:0000256" key="5">
    <source>
        <dbReference type="ARBA" id="ARBA00022989"/>
    </source>
</evidence>
<name>A0A0S4KQB8_9BACT</name>
<keyword evidence="4" id="KW-0677">Repeat</keyword>
<feature type="transmembrane region" description="Helical" evidence="7">
    <location>
        <begin position="401"/>
        <end position="434"/>
    </location>
</feature>
<feature type="transmembrane region" description="Helical" evidence="7">
    <location>
        <begin position="78"/>
        <end position="102"/>
    </location>
</feature>
<dbReference type="Pfam" id="PF02080">
    <property type="entry name" value="TrkA_C"/>
    <property type="match status" value="2"/>
</dbReference>
<feature type="transmembrane region" description="Helical" evidence="7">
    <location>
        <begin position="108"/>
        <end position="129"/>
    </location>
</feature>
<feature type="transmembrane region" description="Helical" evidence="7">
    <location>
        <begin position="136"/>
        <end position="161"/>
    </location>
</feature>
<dbReference type="PROSITE" id="PS51202">
    <property type="entry name" value="RCK_C"/>
    <property type="match status" value="2"/>
</dbReference>
<reference evidence="10" key="1">
    <citation type="submission" date="2015-09" db="EMBL/GenBank/DDBJ databases">
        <authorList>
            <person name="Daims H."/>
        </authorList>
    </citation>
    <scope>NUCLEOTIDE SEQUENCE [LARGE SCALE GENOMIC DNA]</scope>
</reference>
<feature type="transmembrane region" description="Helical" evidence="7">
    <location>
        <begin position="51"/>
        <end position="71"/>
    </location>
</feature>
<dbReference type="InterPro" id="IPR051679">
    <property type="entry name" value="DASS-Related_Transporters"/>
</dbReference>
<keyword evidence="10" id="KW-1185">Reference proteome</keyword>
<protein>
    <submittedName>
        <fullName evidence="9">Putative Transporter</fullName>
    </submittedName>
</protein>
<dbReference type="KEGG" id="nio:NITINOP_0573"/>
<feature type="domain" description="RCK C-terminal" evidence="8">
    <location>
        <begin position="208"/>
        <end position="292"/>
    </location>
</feature>
<keyword evidence="6 7" id="KW-0472">Membrane</keyword>
<dbReference type="InterPro" id="IPR036721">
    <property type="entry name" value="RCK_C_sf"/>
</dbReference>
<feature type="domain" description="RCK C-terminal" evidence="8">
    <location>
        <begin position="300"/>
        <end position="384"/>
    </location>
</feature>
<feature type="transmembrane region" description="Helical" evidence="7">
    <location>
        <begin position="532"/>
        <end position="550"/>
    </location>
</feature>
<comment type="subcellular location">
    <subcellularLocation>
        <location evidence="1">Membrane</location>
        <topology evidence="1">Multi-pass membrane protein</topology>
    </subcellularLocation>
</comment>
<dbReference type="InterPro" id="IPR006037">
    <property type="entry name" value="RCK_C"/>
</dbReference>
<feature type="transmembrane region" description="Helical" evidence="7">
    <location>
        <begin position="6"/>
        <end position="21"/>
    </location>
</feature>
<keyword evidence="5 7" id="KW-1133">Transmembrane helix</keyword>
<accession>A0A0S4KQB8</accession>
<dbReference type="GO" id="GO:0006813">
    <property type="term" value="P:potassium ion transport"/>
    <property type="evidence" value="ECO:0007669"/>
    <property type="project" value="InterPro"/>
</dbReference>